<evidence type="ECO:0000256" key="1">
    <source>
        <dbReference type="ARBA" id="ARBA00004141"/>
    </source>
</evidence>
<evidence type="ECO:0000256" key="2">
    <source>
        <dbReference type="ARBA" id="ARBA00010992"/>
    </source>
</evidence>
<evidence type="ECO:0000313" key="10">
    <source>
        <dbReference type="EMBL" id="EXJ71779.1"/>
    </source>
</evidence>
<evidence type="ECO:0000313" key="11">
    <source>
        <dbReference type="Proteomes" id="UP000019471"/>
    </source>
</evidence>
<dbReference type="InterPro" id="IPR050360">
    <property type="entry name" value="MFS_Sugar_Transporters"/>
</dbReference>
<keyword evidence="3" id="KW-0813">Transport</keyword>
<keyword evidence="4 8" id="KW-0812">Transmembrane</keyword>
<dbReference type="HOGENOM" id="CLU_1555089_0_0_1"/>
<dbReference type="Pfam" id="PF00083">
    <property type="entry name" value="Sugar_tr"/>
    <property type="match status" value="1"/>
</dbReference>
<organism evidence="10 11">
    <name type="scientific">Cladophialophora psammophila CBS 110553</name>
    <dbReference type="NCBI Taxonomy" id="1182543"/>
    <lineage>
        <taxon>Eukaryota</taxon>
        <taxon>Fungi</taxon>
        <taxon>Dikarya</taxon>
        <taxon>Ascomycota</taxon>
        <taxon>Pezizomycotina</taxon>
        <taxon>Eurotiomycetes</taxon>
        <taxon>Chaetothyriomycetidae</taxon>
        <taxon>Chaetothyriales</taxon>
        <taxon>Herpotrichiellaceae</taxon>
        <taxon>Cladophialophora</taxon>
    </lineage>
</organism>
<feature type="signal peptide" evidence="9">
    <location>
        <begin position="1"/>
        <end position="22"/>
    </location>
</feature>
<accession>W9XN52</accession>
<evidence type="ECO:0000256" key="4">
    <source>
        <dbReference type="ARBA" id="ARBA00022692"/>
    </source>
</evidence>
<evidence type="ECO:0000256" key="8">
    <source>
        <dbReference type="SAM" id="Phobius"/>
    </source>
</evidence>
<name>W9XN52_9EURO</name>
<dbReference type="EMBL" id="AMGX01000007">
    <property type="protein sequence ID" value="EXJ71779.1"/>
    <property type="molecule type" value="Genomic_DNA"/>
</dbReference>
<dbReference type="InterPro" id="IPR003663">
    <property type="entry name" value="Sugar/inositol_transpt"/>
</dbReference>
<protein>
    <recommendedName>
        <fullName evidence="12">Major facilitator superfamily (MFS) profile domain-containing protein</fullName>
    </recommendedName>
</protein>
<evidence type="ECO:0000256" key="7">
    <source>
        <dbReference type="SAM" id="MobiDB-lite"/>
    </source>
</evidence>
<comment type="similarity">
    <text evidence="2">Belongs to the major facilitator superfamily. Sugar transporter (TC 2.A.1.1) family.</text>
</comment>
<dbReference type="Gene3D" id="1.20.1250.20">
    <property type="entry name" value="MFS general substrate transporter like domains"/>
    <property type="match status" value="1"/>
</dbReference>
<evidence type="ECO:0000256" key="5">
    <source>
        <dbReference type="ARBA" id="ARBA00022989"/>
    </source>
</evidence>
<comment type="subcellular location">
    <subcellularLocation>
        <location evidence="1">Membrane</location>
        <topology evidence="1">Multi-pass membrane protein</topology>
    </subcellularLocation>
</comment>
<gene>
    <name evidence="10" type="ORF">A1O5_05589</name>
</gene>
<dbReference type="RefSeq" id="XP_007744378.1">
    <property type="nucleotide sequence ID" value="XM_007746188.1"/>
</dbReference>
<evidence type="ECO:0000256" key="3">
    <source>
        <dbReference type="ARBA" id="ARBA00022448"/>
    </source>
</evidence>
<evidence type="ECO:0000256" key="6">
    <source>
        <dbReference type="ARBA" id="ARBA00023136"/>
    </source>
</evidence>
<keyword evidence="11" id="KW-1185">Reference proteome</keyword>
<keyword evidence="5 8" id="KW-1133">Transmembrane helix</keyword>
<dbReference type="GeneID" id="19190305"/>
<comment type="caution">
    <text evidence="10">The sequence shown here is derived from an EMBL/GenBank/DDBJ whole genome shotgun (WGS) entry which is preliminary data.</text>
</comment>
<dbReference type="InterPro" id="IPR005828">
    <property type="entry name" value="MFS_sugar_transport-like"/>
</dbReference>
<reference evidence="10 11" key="1">
    <citation type="submission" date="2013-03" db="EMBL/GenBank/DDBJ databases">
        <title>The Genome Sequence of Cladophialophora psammophila CBS 110553.</title>
        <authorList>
            <consortium name="The Broad Institute Genomics Platform"/>
            <person name="Cuomo C."/>
            <person name="de Hoog S."/>
            <person name="Gorbushina A."/>
            <person name="Walker B."/>
            <person name="Young S.K."/>
            <person name="Zeng Q."/>
            <person name="Gargeya S."/>
            <person name="Fitzgerald M."/>
            <person name="Haas B."/>
            <person name="Abouelleil A."/>
            <person name="Allen A.W."/>
            <person name="Alvarado L."/>
            <person name="Arachchi H.M."/>
            <person name="Berlin A.M."/>
            <person name="Chapman S.B."/>
            <person name="Gainer-Dewar J."/>
            <person name="Goldberg J."/>
            <person name="Griggs A."/>
            <person name="Gujja S."/>
            <person name="Hansen M."/>
            <person name="Howarth C."/>
            <person name="Imamovic A."/>
            <person name="Ireland A."/>
            <person name="Larimer J."/>
            <person name="McCowan C."/>
            <person name="Murphy C."/>
            <person name="Pearson M."/>
            <person name="Poon T.W."/>
            <person name="Priest M."/>
            <person name="Roberts A."/>
            <person name="Saif S."/>
            <person name="Shea T."/>
            <person name="Sisk P."/>
            <person name="Sykes S."/>
            <person name="Wortman J."/>
            <person name="Nusbaum C."/>
            <person name="Birren B."/>
        </authorList>
    </citation>
    <scope>NUCLEOTIDE SEQUENCE [LARGE SCALE GENOMIC DNA]</scope>
    <source>
        <strain evidence="10 11">CBS 110553</strain>
    </source>
</reference>
<dbReference type="SUPFAM" id="SSF103473">
    <property type="entry name" value="MFS general substrate transporter"/>
    <property type="match status" value="1"/>
</dbReference>
<feature type="chain" id="PRO_5004932096" description="Major facilitator superfamily (MFS) profile domain-containing protein" evidence="9">
    <location>
        <begin position="23"/>
        <end position="172"/>
    </location>
</feature>
<dbReference type="OrthoDB" id="3815067at2759"/>
<feature type="compositionally biased region" description="Basic and acidic residues" evidence="7">
    <location>
        <begin position="132"/>
        <end position="143"/>
    </location>
</feature>
<dbReference type="PANTHER" id="PTHR48022:SF39">
    <property type="entry name" value="MONOSACCHARIDE TRANSPORTER, PUTATIVE-RELATED"/>
    <property type="match status" value="1"/>
</dbReference>
<dbReference type="PANTHER" id="PTHR48022">
    <property type="entry name" value="PLASTIDIC GLUCOSE TRANSPORTER 4"/>
    <property type="match status" value="1"/>
</dbReference>
<dbReference type="PRINTS" id="PR00171">
    <property type="entry name" value="SUGRTRNSPORT"/>
</dbReference>
<proteinExistence type="inferred from homology"/>
<keyword evidence="6 8" id="KW-0472">Membrane</keyword>
<feature type="region of interest" description="Disordered" evidence="7">
    <location>
        <begin position="121"/>
        <end position="172"/>
    </location>
</feature>
<evidence type="ECO:0008006" key="12">
    <source>
        <dbReference type="Google" id="ProtNLM"/>
    </source>
</evidence>
<keyword evidence="9" id="KW-0732">Signal</keyword>
<dbReference type="AlphaFoldDB" id="W9XN52"/>
<dbReference type="eggNOG" id="KOG0254">
    <property type="taxonomic scope" value="Eukaryota"/>
</dbReference>
<sequence length="172" mass="19225">MIIFSCLFIAAFASTWGPMAWAVTAEIYPSRYRSHLIAFFTPFITGDIQYAYAYVFAGCNLFAVFFVYFCLPETSGRSLEEIDTMFLLEVKPWKSSKWSPPKGEEPITADRLRLKRGGRHISKKAETGAGEAEQREDLGKADNADLPYVPTVSGPEHQLGAGVRGDSYISHR</sequence>
<evidence type="ECO:0000256" key="9">
    <source>
        <dbReference type="SAM" id="SignalP"/>
    </source>
</evidence>
<dbReference type="Proteomes" id="UP000019471">
    <property type="component" value="Unassembled WGS sequence"/>
</dbReference>
<dbReference type="InterPro" id="IPR036259">
    <property type="entry name" value="MFS_trans_sf"/>
</dbReference>
<feature type="transmembrane region" description="Helical" evidence="8">
    <location>
        <begin position="49"/>
        <end position="71"/>
    </location>
</feature>
<dbReference type="GO" id="GO:0016020">
    <property type="term" value="C:membrane"/>
    <property type="evidence" value="ECO:0007669"/>
    <property type="project" value="UniProtKB-SubCell"/>
</dbReference>
<dbReference type="GO" id="GO:0005351">
    <property type="term" value="F:carbohydrate:proton symporter activity"/>
    <property type="evidence" value="ECO:0007669"/>
    <property type="project" value="TreeGrafter"/>
</dbReference>